<feature type="region of interest" description="Disordered" evidence="1">
    <location>
        <begin position="65"/>
        <end position="112"/>
    </location>
</feature>
<dbReference type="InterPro" id="IPR024554">
    <property type="entry name" value="LEC1-like_C"/>
</dbReference>
<feature type="region of interest" description="Disordered" evidence="1">
    <location>
        <begin position="169"/>
        <end position="235"/>
    </location>
</feature>
<dbReference type="PANTHER" id="PTHR47185">
    <property type="entry name" value="PX DOMAIN-CONTAINING PROTEIN YPR097W"/>
    <property type="match status" value="1"/>
</dbReference>
<feature type="region of interest" description="Disordered" evidence="1">
    <location>
        <begin position="1"/>
        <end position="48"/>
    </location>
</feature>
<evidence type="ECO:0000256" key="1">
    <source>
        <dbReference type="SAM" id="MobiDB-lite"/>
    </source>
</evidence>
<feature type="region of interest" description="Disordered" evidence="1">
    <location>
        <begin position="518"/>
        <end position="583"/>
    </location>
</feature>
<feature type="compositionally biased region" description="Polar residues" evidence="1">
    <location>
        <begin position="65"/>
        <end position="83"/>
    </location>
</feature>
<feature type="compositionally biased region" description="Low complexity" evidence="1">
    <location>
        <begin position="37"/>
        <end position="48"/>
    </location>
</feature>
<feature type="compositionally biased region" description="Basic and acidic residues" evidence="1">
    <location>
        <begin position="378"/>
        <end position="393"/>
    </location>
</feature>
<feature type="compositionally biased region" description="Polar residues" evidence="1">
    <location>
        <begin position="879"/>
        <end position="906"/>
    </location>
</feature>
<sequence length="1846" mass="206325">MIPGSRSEHPSSEPLIRANPRGGSSTSTLADPTRFISRSSSSAYSNVSDGERLVINRVALQFPQPGNHQQLHQDSQTKPSLQPSYEYSRSSQSLGSRSSVAGPETEDDLTLPLNLTRTTGHEFQEHHSRMNTGLYSHGSEMVISASHLDRQINSFIQETTVMSPHELAAPPRHMFDSSDRHERPSSNASSPHQATSGTDDEGDEDDGGEDFRSNVPHSNLRMAGSRPPSRAFSVRQRSRAASVCSSFVEGGEESQIPGYLFLHEVPPLRIKKSTVANNPPSHSHQQRGTSHSHSRSASHRRRDPQQHPGNQLGMQSHPRHHAKSGMGLVEQDSKAPIDIFKSPQHAWYFVRRLVGLELRWEAARAWKLTDLSLNTASPRKDPLLPHSRVRSDDDQSAYSWDSSSGETSIAAETLPILSYLIHNFLLTLPIIRDTVSVVQNVPHSSHFNPQVPTNHTSVAVYWTAGVLPILRRLHQSNLSAAIDLGSPGFLHILFDFHIARLLERFVATSLKLCTHRLDSPPLHHNRNPASCAVGEPAPEGTRRPFRSLDQMRPFEVTSPDNDADAARSPEEEVTTTDPKQAGKMLAPIALLPDRATNSPDAHYFRDITPVTVSPVNDFGAPERERAKAYVHNFEKEPQRYSGISVQPSQRASIGIVTPSNSNSNETHPLNRTDNFSAGLSTHETQRTGVTPINTPSSKTFSSSSTYDGHPTDTELSTFMPSAFGSIQESPLTPSWNPGFNQADGFIGQANSIDSFSHRKSVASSSKTSEEVTSVRQTIERMKMERQNASEHTREDDNKSNAPSRMSRKFSWIRSNGTKIEPGTDPEVSQKVSANFDLRRNSVVSEEARVPHTPMLNKSFHARTIKEANKGTDDHKESAKNNSSEVKAVTSGASRGSSNAPLSSGSESVEDFEKREGPSARSSSQRVVDKNHYTKLLREPEMKQTDADTESKRASKWGFTLKSLSLLKSNSSTRTPEDTKRALRKSWWIKSEVAPNTFLPPSPNALSLKFSGSVSPLATDKPVEKKVAVPESLVEGLTSPYKNIYQPEILQFQLELLEMPKDSVPWPWGDPVPFWKGTPVHKLSWGGFEVDLVGIRQGTTKNSYVIRVRRPSRLDEYVLRKESQFKNYCRRLSKDFPNAHVRAVPPPEISLEDDLFSLDGLMQENEQHLISTKTSGGFGEGAAPQKSHGRGRMAQPPSLTDRGPSLTGNPFFVDPFTALPLDPVPVPTQEGIKRRATLASIFGVGNHKSKFSLDTRSDWNGSNLMGKTAPDTTKNPDSKNERVAVDREIVGSASKPQHPGHSRRGSLRQIKVSSDTHRRALRGWLRDTLSIRTVGHHPETAAFLLLGSVVPEERDLLDVRQRELIDEERRKRRVQVAQGAAERSKTIHEWWSEVKSEFMDGEGLQNLSTALKQGSSVEELPLRFQKALEWIRMNVAEGLHELLVIGNQSDILFGKLLGLNAALPWSLIKSVLKIKKPALMCKALLDVFLAKKSNLGKSKHSVIQRLIEIAINETEGSFMEVERRIQACRARIQSLTMCEKVIKFVHASKDLKDLFRQYSESADIELVVAIVRSAEEPRLDKYDLERVMSASKAYKSLLAKNRNRITSSMTENIHVRLILDLKLYLRLISQEWDSKQIRKMLSEDSVAEAMEVLVAPLMELLKRTYTIGNAVQALDDAQNFIEQLITVVNALRSRIQDPQKSIRVLARLLTRHQNNFYGWLHQIHTHDSIVEEFFEWLSRAINFLKEGLLEPILVSEIIPSGELDQLSEELDEIVEWEEAKRKRQYEQLCRRYSADVDGDDPVIVEGDGFGRSKVEPLVDLKPLPPQLDHLANCLDLFRAAIRKSLLR</sequence>
<comment type="caution">
    <text evidence="3">The sequence shown here is derived from an EMBL/GenBank/DDBJ whole genome shotgun (WGS) entry which is preliminary data.</text>
</comment>
<feature type="region of interest" description="Disordered" evidence="1">
    <location>
        <begin position="783"/>
        <end position="832"/>
    </location>
</feature>
<evidence type="ECO:0000259" key="2">
    <source>
        <dbReference type="Pfam" id="PF12825"/>
    </source>
</evidence>
<dbReference type="Pfam" id="PF12825">
    <property type="entry name" value="DUF3818"/>
    <property type="match status" value="1"/>
</dbReference>
<dbReference type="OrthoDB" id="71672at2759"/>
<feature type="compositionally biased region" description="Acidic residues" evidence="1">
    <location>
        <begin position="198"/>
        <end position="208"/>
    </location>
</feature>
<feature type="compositionally biased region" description="Basic and acidic residues" evidence="1">
    <location>
        <begin position="1273"/>
        <end position="1288"/>
    </location>
</feature>
<feature type="compositionally biased region" description="Polar residues" evidence="1">
    <location>
        <begin position="683"/>
        <end position="693"/>
    </location>
</feature>
<dbReference type="GO" id="GO:0035091">
    <property type="term" value="F:phosphatidylinositol binding"/>
    <property type="evidence" value="ECO:0007669"/>
    <property type="project" value="TreeGrafter"/>
</dbReference>
<feature type="region of interest" description="Disordered" evidence="1">
    <location>
        <begin position="683"/>
        <end position="709"/>
    </location>
</feature>
<feature type="compositionally biased region" description="Basic and acidic residues" evidence="1">
    <location>
        <begin position="173"/>
        <end position="184"/>
    </location>
</feature>
<feature type="compositionally biased region" description="Basic and acidic residues" evidence="1">
    <location>
        <begin position="1"/>
        <end position="11"/>
    </location>
</feature>
<protein>
    <recommendedName>
        <fullName evidence="2">PX domain-containing protein</fullName>
    </recommendedName>
</protein>
<keyword evidence="4" id="KW-1185">Reference proteome</keyword>
<feature type="domain" description="PX" evidence="2">
    <location>
        <begin position="1402"/>
        <end position="1744"/>
    </location>
</feature>
<feature type="compositionally biased region" description="Polar residues" evidence="1">
    <location>
        <begin position="274"/>
        <end position="289"/>
    </location>
</feature>
<name>A0A5B0QVH1_PUCGR</name>
<feature type="compositionally biased region" description="Basic and acidic residues" evidence="1">
    <location>
        <begin position="926"/>
        <end position="952"/>
    </location>
</feature>
<feature type="region of interest" description="Disordered" evidence="1">
    <location>
        <begin position="1255"/>
        <end position="1313"/>
    </location>
</feature>
<feature type="compositionally biased region" description="Basic and acidic residues" evidence="1">
    <location>
        <begin position="868"/>
        <end position="878"/>
    </location>
</feature>
<feature type="compositionally biased region" description="Polar residues" evidence="1">
    <location>
        <begin position="1257"/>
        <end position="1272"/>
    </location>
</feature>
<evidence type="ECO:0000313" key="3">
    <source>
        <dbReference type="EMBL" id="KAA1117291.1"/>
    </source>
</evidence>
<reference evidence="3 4" key="1">
    <citation type="submission" date="2019-05" db="EMBL/GenBank/DDBJ databases">
        <title>Emergence of the Ug99 lineage of the wheat stem rust pathogen through somatic hybridization.</title>
        <authorList>
            <person name="Li F."/>
            <person name="Upadhyaya N.M."/>
            <person name="Sperschneider J."/>
            <person name="Matny O."/>
            <person name="Nguyen-Phuc H."/>
            <person name="Mago R."/>
            <person name="Raley C."/>
            <person name="Miller M.E."/>
            <person name="Silverstein K.A.T."/>
            <person name="Henningsen E."/>
            <person name="Hirsch C.D."/>
            <person name="Visser B."/>
            <person name="Pretorius Z.A."/>
            <person name="Steffenson B.J."/>
            <person name="Schwessinger B."/>
            <person name="Dodds P.N."/>
            <person name="Figueroa M."/>
        </authorList>
    </citation>
    <scope>NUCLEOTIDE SEQUENCE [LARGE SCALE GENOMIC DNA]</scope>
    <source>
        <strain evidence="3">21-0</strain>
    </source>
</reference>
<organism evidence="3 4">
    <name type="scientific">Puccinia graminis f. sp. tritici</name>
    <dbReference type="NCBI Taxonomy" id="56615"/>
    <lineage>
        <taxon>Eukaryota</taxon>
        <taxon>Fungi</taxon>
        <taxon>Dikarya</taxon>
        <taxon>Basidiomycota</taxon>
        <taxon>Pucciniomycotina</taxon>
        <taxon>Pucciniomycetes</taxon>
        <taxon>Pucciniales</taxon>
        <taxon>Pucciniaceae</taxon>
        <taxon>Puccinia</taxon>
    </lineage>
</organism>
<feature type="compositionally biased region" description="Polar residues" evidence="1">
    <location>
        <begin position="185"/>
        <end position="197"/>
    </location>
</feature>
<feature type="region of interest" description="Disordered" evidence="1">
    <location>
        <begin position="1171"/>
        <end position="1208"/>
    </location>
</feature>
<feature type="region of interest" description="Disordered" evidence="1">
    <location>
        <begin position="377"/>
        <end position="402"/>
    </location>
</feature>
<evidence type="ECO:0000313" key="4">
    <source>
        <dbReference type="Proteomes" id="UP000324748"/>
    </source>
</evidence>
<dbReference type="InterPro" id="IPR047168">
    <property type="entry name" value="LEC1-like"/>
</dbReference>
<dbReference type="PANTHER" id="PTHR47185:SF1">
    <property type="entry name" value="PX DOMAIN-CONTAINING PROTEIN YPR097W"/>
    <property type="match status" value="1"/>
</dbReference>
<feature type="compositionally biased region" description="Low complexity" evidence="1">
    <location>
        <begin position="84"/>
        <end position="99"/>
    </location>
</feature>
<proteinExistence type="predicted"/>
<gene>
    <name evidence="3" type="ORF">PGT21_002560</name>
</gene>
<feature type="compositionally biased region" description="Low complexity" evidence="1">
    <location>
        <begin position="694"/>
        <end position="705"/>
    </location>
</feature>
<accession>A0A5B0QVH1</accession>
<feature type="region of interest" description="Disordered" evidence="1">
    <location>
        <begin position="272"/>
        <end position="327"/>
    </location>
</feature>
<feature type="compositionally biased region" description="Basic and acidic residues" evidence="1">
    <location>
        <begin position="783"/>
        <end position="798"/>
    </location>
</feature>
<feature type="compositionally biased region" description="Basic residues" evidence="1">
    <location>
        <begin position="290"/>
        <end position="302"/>
    </location>
</feature>
<dbReference type="Proteomes" id="UP000324748">
    <property type="component" value="Unassembled WGS sequence"/>
</dbReference>
<feature type="region of interest" description="Disordered" evidence="1">
    <location>
        <begin position="868"/>
        <end position="952"/>
    </location>
</feature>
<dbReference type="EMBL" id="VSWC01000002">
    <property type="protein sequence ID" value="KAA1117291.1"/>
    <property type="molecule type" value="Genomic_DNA"/>
</dbReference>